<feature type="domain" description="Dienelactone hydrolase" evidence="1">
    <location>
        <begin position="16"/>
        <end position="220"/>
    </location>
</feature>
<proteinExistence type="predicted"/>
<dbReference type="InterPro" id="IPR002925">
    <property type="entry name" value="Dienelactn_hydro"/>
</dbReference>
<accession>A0A1Y6BYD5</accession>
<evidence type="ECO:0000313" key="2">
    <source>
        <dbReference type="EMBL" id="SMF35947.1"/>
    </source>
</evidence>
<dbReference type="GO" id="GO:0016787">
    <property type="term" value="F:hydrolase activity"/>
    <property type="evidence" value="ECO:0007669"/>
    <property type="project" value="InterPro"/>
</dbReference>
<dbReference type="InterPro" id="IPR051049">
    <property type="entry name" value="Dienelactone_hydrolase-like"/>
</dbReference>
<dbReference type="Gene3D" id="3.40.50.1820">
    <property type="entry name" value="alpha/beta hydrolase"/>
    <property type="match status" value="1"/>
</dbReference>
<dbReference type="PANTHER" id="PTHR46623">
    <property type="entry name" value="CARBOXYMETHYLENEBUTENOLIDASE-RELATED"/>
    <property type="match status" value="1"/>
</dbReference>
<evidence type="ECO:0000259" key="1">
    <source>
        <dbReference type="Pfam" id="PF01738"/>
    </source>
</evidence>
<protein>
    <submittedName>
        <fullName evidence="2">Carboxymethylenebutenolidase</fullName>
    </submittedName>
</protein>
<dbReference type="InterPro" id="IPR029058">
    <property type="entry name" value="AB_hydrolase_fold"/>
</dbReference>
<dbReference type="STRING" id="560819.SAMN05428998_11228"/>
<dbReference type="EMBL" id="FWZX01000012">
    <property type="protein sequence ID" value="SMF35947.1"/>
    <property type="molecule type" value="Genomic_DNA"/>
</dbReference>
<gene>
    <name evidence="2" type="ORF">SAMN05428998_11228</name>
</gene>
<dbReference type="RefSeq" id="WP_085123565.1">
    <property type="nucleotide sequence ID" value="NZ_FWZX01000012.1"/>
</dbReference>
<keyword evidence="3" id="KW-1185">Reference proteome</keyword>
<organism evidence="2 3">
    <name type="scientific">Tistlia consotensis USBA 355</name>
    <dbReference type="NCBI Taxonomy" id="560819"/>
    <lineage>
        <taxon>Bacteria</taxon>
        <taxon>Pseudomonadati</taxon>
        <taxon>Pseudomonadota</taxon>
        <taxon>Alphaproteobacteria</taxon>
        <taxon>Rhodospirillales</taxon>
        <taxon>Rhodovibrionaceae</taxon>
        <taxon>Tistlia</taxon>
    </lineage>
</organism>
<dbReference type="PANTHER" id="PTHR46623:SF6">
    <property type="entry name" value="ALPHA_BETA-HYDROLASES SUPERFAMILY PROTEIN"/>
    <property type="match status" value="1"/>
</dbReference>
<sequence>MGEKVRIERSDGTAFGGWLSEPAGQARGNVVLLQEIFGVNHQMRGLCETYAAEGYRALAPALFDRVEPDVDLGYEPDDRAKGIALMQALAQDDVVADIGAALAALPAAPTAVIGFCWGGRLAWASAGKLGDRLACAVGYYGGGIAKQLDLKPRCPVQLHFGETDQSIPLSDVEAIRAAYPELELHVYPGGGHGFANAERSSFHRESSDLAFERTLAFLAGHL</sequence>
<dbReference type="Pfam" id="PF01738">
    <property type="entry name" value="DLH"/>
    <property type="match status" value="1"/>
</dbReference>
<dbReference type="AlphaFoldDB" id="A0A1Y6BYD5"/>
<evidence type="ECO:0000313" key="3">
    <source>
        <dbReference type="Proteomes" id="UP000192917"/>
    </source>
</evidence>
<reference evidence="2 3" key="1">
    <citation type="submission" date="2017-04" db="EMBL/GenBank/DDBJ databases">
        <authorList>
            <person name="Afonso C.L."/>
            <person name="Miller P.J."/>
            <person name="Scott M.A."/>
            <person name="Spackman E."/>
            <person name="Goraichik I."/>
            <person name="Dimitrov K.M."/>
            <person name="Suarez D.L."/>
            <person name="Swayne D.E."/>
        </authorList>
    </citation>
    <scope>NUCLEOTIDE SEQUENCE [LARGE SCALE GENOMIC DNA]</scope>
    <source>
        <strain evidence="2 3">USBA 355</strain>
    </source>
</reference>
<name>A0A1Y6BYD5_9PROT</name>
<dbReference type="SUPFAM" id="SSF53474">
    <property type="entry name" value="alpha/beta-Hydrolases"/>
    <property type="match status" value="1"/>
</dbReference>
<dbReference type="Proteomes" id="UP000192917">
    <property type="component" value="Unassembled WGS sequence"/>
</dbReference>